<dbReference type="PANTHER" id="PTHR24346">
    <property type="entry name" value="MAP/MICROTUBULE AFFINITY-REGULATING KINASE"/>
    <property type="match status" value="1"/>
</dbReference>
<evidence type="ECO:0000256" key="2">
    <source>
        <dbReference type="ARBA" id="ARBA00022527"/>
    </source>
</evidence>
<dbReference type="PROSITE" id="PS00108">
    <property type="entry name" value="PROTEIN_KINASE_ST"/>
    <property type="match status" value="1"/>
</dbReference>
<feature type="domain" description="Protein kinase" evidence="10">
    <location>
        <begin position="38"/>
        <end position="334"/>
    </location>
</feature>
<evidence type="ECO:0000256" key="3">
    <source>
        <dbReference type="ARBA" id="ARBA00022679"/>
    </source>
</evidence>
<evidence type="ECO:0000256" key="9">
    <source>
        <dbReference type="SAM" id="MobiDB-lite"/>
    </source>
</evidence>
<keyword evidence="4" id="KW-0547">Nucleotide-binding</keyword>
<dbReference type="Gene3D" id="1.10.510.10">
    <property type="entry name" value="Transferase(Phosphotransferase) domain 1"/>
    <property type="match status" value="1"/>
</dbReference>
<proteinExistence type="predicted"/>
<keyword evidence="6" id="KW-0067">ATP-binding</keyword>
<dbReference type="Pfam" id="PF00069">
    <property type="entry name" value="Pkinase"/>
    <property type="match status" value="1"/>
</dbReference>
<dbReference type="InterPro" id="IPR000719">
    <property type="entry name" value="Prot_kinase_dom"/>
</dbReference>
<dbReference type="PANTHER" id="PTHR24346:SF93">
    <property type="entry name" value="NUAK FAMILY SNF1-LIKE KINASE 1"/>
    <property type="match status" value="1"/>
</dbReference>
<gene>
    <name evidence="11" type="ORF">H4Q32_016006</name>
</gene>
<feature type="compositionally biased region" description="Polar residues" evidence="9">
    <location>
        <begin position="1"/>
        <end position="12"/>
    </location>
</feature>
<protein>
    <recommendedName>
        <fullName evidence="1">non-specific serine/threonine protein kinase</fullName>
        <ecNumber evidence="1">2.7.11.1</ecNumber>
    </recommendedName>
</protein>
<dbReference type="PROSITE" id="PS50011">
    <property type="entry name" value="PROTEIN_KINASE_DOM"/>
    <property type="match status" value="1"/>
</dbReference>
<evidence type="ECO:0000256" key="8">
    <source>
        <dbReference type="ARBA" id="ARBA00048679"/>
    </source>
</evidence>
<dbReference type="EC" id="2.7.11.1" evidence="1"/>
<feature type="region of interest" description="Disordered" evidence="9">
    <location>
        <begin position="1"/>
        <end position="32"/>
    </location>
</feature>
<evidence type="ECO:0000256" key="6">
    <source>
        <dbReference type="ARBA" id="ARBA00022840"/>
    </source>
</evidence>
<dbReference type="EMBL" id="JACTAM010000023">
    <property type="protein sequence ID" value="KAI2649942.1"/>
    <property type="molecule type" value="Genomic_DNA"/>
</dbReference>
<dbReference type="SMART" id="SM00220">
    <property type="entry name" value="S_TKc"/>
    <property type="match status" value="1"/>
</dbReference>
<keyword evidence="12" id="KW-1185">Reference proteome</keyword>
<dbReference type="InterPro" id="IPR008271">
    <property type="entry name" value="Ser/Thr_kinase_AS"/>
</dbReference>
<name>A0ABQ8LGX6_LABRO</name>
<organism evidence="11 12">
    <name type="scientific">Labeo rohita</name>
    <name type="common">Indian major carp</name>
    <name type="synonym">Cyprinus rohita</name>
    <dbReference type="NCBI Taxonomy" id="84645"/>
    <lineage>
        <taxon>Eukaryota</taxon>
        <taxon>Metazoa</taxon>
        <taxon>Chordata</taxon>
        <taxon>Craniata</taxon>
        <taxon>Vertebrata</taxon>
        <taxon>Euteleostomi</taxon>
        <taxon>Actinopterygii</taxon>
        <taxon>Neopterygii</taxon>
        <taxon>Teleostei</taxon>
        <taxon>Ostariophysi</taxon>
        <taxon>Cypriniformes</taxon>
        <taxon>Cyprinidae</taxon>
        <taxon>Labeoninae</taxon>
        <taxon>Labeonini</taxon>
        <taxon>Labeo</taxon>
    </lineage>
</organism>
<evidence type="ECO:0000259" key="10">
    <source>
        <dbReference type="PROSITE" id="PS50011"/>
    </source>
</evidence>
<comment type="catalytic activity">
    <reaction evidence="7">
        <text>L-threonyl-[protein] + ATP = O-phospho-L-threonyl-[protein] + ADP + H(+)</text>
        <dbReference type="Rhea" id="RHEA:46608"/>
        <dbReference type="Rhea" id="RHEA-COMP:11060"/>
        <dbReference type="Rhea" id="RHEA-COMP:11605"/>
        <dbReference type="ChEBI" id="CHEBI:15378"/>
        <dbReference type="ChEBI" id="CHEBI:30013"/>
        <dbReference type="ChEBI" id="CHEBI:30616"/>
        <dbReference type="ChEBI" id="CHEBI:61977"/>
        <dbReference type="ChEBI" id="CHEBI:456216"/>
        <dbReference type="EC" id="2.7.11.1"/>
    </reaction>
</comment>
<keyword evidence="3" id="KW-0808">Transferase</keyword>
<dbReference type="Proteomes" id="UP000830375">
    <property type="component" value="Unassembled WGS sequence"/>
</dbReference>
<sequence>MERQQFSASTHSPDGRAELHTSSGVKKHLHKHSLKRRFEVMETLGRGTYGKVKRAVERRCGKTIRAVAEPLSHSVTHPDSEGSEASLQISRLGSELPGSFPDGNASVAVAIKSIRKERFRDDLDRAHIQREIEITASLVHPNIIRLYEVFESRERIVMVMEYASGGELYEYIQDKQRLPEEEARHFFRQITSAVQYCHKNGVVHRDLKLENILLDKDLNVKLADFGLSNRYMRGQCLDTFCGSPLYASPEIINGLPYHGPEVDCWSLGVLLYALVYGSMPFDGTSYSILKEQIRHGRYKIPDVLSEARSLIGWMLTVQTEDRATVEDIANHWWLNFNRPKATESKPCASTLPRKKHKERTLISNSSFVLRSPLESSSHNQPTKLPKKGILKNLYNQLEYTDRSGSAGNGTAATCEDVERIGTDSGRKRKGILKCNGKFSGVSPIMSAPTWSHGFSKTSQECNGDEQQEMEFEIKISLWKTHESTDLHFPQNRYFDPVQ</sequence>
<evidence type="ECO:0000256" key="1">
    <source>
        <dbReference type="ARBA" id="ARBA00012513"/>
    </source>
</evidence>
<keyword evidence="5" id="KW-0418">Kinase</keyword>
<evidence type="ECO:0000256" key="5">
    <source>
        <dbReference type="ARBA" id="ARBA00022777"/>
    </source>
</evidence>
<keyword evidence="2" id="KW-0723">Serine/threonine-protein kinase</keyword>
<evidence type="ECO:0000313" key="12">
    <source>
        <dbReference type="Proteomes" id="UP000830375"/>
    </source>
</evidence>
<reference evidence="11 12" key="1">
    <citation type="submission" date="2022-01" db="EMBL/GenBank/DDBJ databases">
        <title>A high-quality chromosome-level genome assembly of rohu carp, Labeo rohita.</title>
        <authorList>
            <person name="Arick M.A. II"/>
            <person name="Hsu C.-Y."/>
            <person name="Magbanua Z."/>
            <person name="Pechanova O."/>
            <person name="Grover C."/>
            <person name="Miller E."/>
            <person name="Thrash A."/>
            <person name="Ezzel L."/>
            <person name="Alam S."/>
            <person name="Benzie J."/>
            <person name="Hamilton M."/>
            <person name="Karsi A."/>
            <person name="Lawrence M.L."/>
            <person name="Peterson D.G."/>
        </authorList>
    </citation>
    <scope>NUCLEOTIDE SEQUENCE [LARGE SCALE GENOMIC DNA]</scope>
    <source>
        <strain evidence="12">BAU-BD-2019</strain>
        <tissue evidence="11">Blood</tissue>
    </source>
</reference>
<dbReference type="SUPFAM" id="SSF56112">
    <property type="entry name" value="Protein kinase-like (PK-like)"/>
    <property type="match status" value="1"/>
</dbReference>
<accession>A0ABQ8LGX6</accession>
<comment type="caution">
    <text evidence="11">The sequence shown here is derived from an EMBL/GenBank/DDBJ whole genome shotgun (WGS) entry which is preliminary data.</text>
</comment>
<evidence type="ECO:0000256" key="7">
    <source>
        <dbReference type="ARBA" id="ARBA00047899"/>
    </source>
</evidence>
<evidence type="ECO:0000313" key="11">
    <source>
        <dbReference type="EMBL" id="KAI2649942.1"/>
    </source>
</evidence>
<dbReference type="Gene3D" id="3.30.200.20">
    <property type="entry name" value="Phosphorylase Kinase, domain 1"/>
    <property type="match status" value="1"/>
</dbReference>
<comment type="catalytic activity">
    <reaction evidence="8">
        <text>L-seryl-[protein] + ATP = O-phospho-L-seryl-[protein] + ADP + H(+)</text>
        <dbReference type="Rhea" id="RHEA:17989"/>
        <dbReference type="Rhea" id="RHEA-COMP:9863"/>
        <dbReference type="Rhea" id="RHEA-COMP:11604"/>
        <dbReference type="ChEBI" id="CHEBI:15378"/>
        <dbReference type="ChEBI" id="CHEBI:29999"/>
        <dbReference type="ChEBI" id="CHEBI:30616"/>
        <dbReference type="ChEBI" id="CHEBI:83421"/>
        <dbReference type="ChEBI" id="CHEBI:456216"/>
        <dbReference type="EC" id="2.7.11.1"/>
    </reaction>
</comment>
<evidence type="ECO:0000256" key="4">
    <source>
        <dbReference type="ARBA" id="ARBA00022741"/>
    </source>
</evidence>
<dbReference type="InterPro" id="IPR011009">
    <property type="entry name" value="Kinase-like_dom_sf"/>
</dbReference>